<comment type="subcellular location">
    <subcellularLocation>
        <location evidence="1">Cell membrane</location>
        <topology evidence="1">Multi-pass membrane protein</topology>
    </subcellularLocation>
    <subcellularLocation>
        <location evidence="13">Peroxisome membrane</location>
    </subcellularLocation>
</comment>
<evidence type="ECO:0000313" key="17">
    <source>
        <dbReference type="Proteomes" id="UP000266385"/>
    </source>
</evidence>
<feature type="domain" description="AMP-dependent synthetase/ligase" evidence="14">
    <location>
        <begin position="41"/>
        <end position="362"/>
    </location>
</feature>
<evidence type="ECO:0000256" key="6">
    <source>
        <dbReference type="ARBA" id="ARBA00022692"/>
    </source>
</evidence>
<dbReference type="InterPro" id="IPR042099">
    <property type="entry name" value="ANL_N_sf"/>
</dbReference>
<dbReference type="NCBIfam" id="NF006134">
    <property type="entry name" value="PRK08279.1"/>
    <property type="match status" value="1"/>
</dbReference>
<keyword evidence="8" id="KW-0067">ATP-binding</keyword>
<keyword evidence="7" id="KW-0547">Nucleotide-binding</keyword>
<keyword evidence="9" id="KW-1133">Transmembrane helix</keyword>
<comment type="caution">
    <text evidence="16">The sequence shown here is derived from an EMBL/GenBank/DDBJ whole genome shotgun (WGS) entry which is preliminary data.</text>
</comment>
<reference evidence="16 17" key="1">
    <citation type="submission" date="2018-08" db="EMBL/GenBank/DDBJ databases">
        <title>Henriciella mobilis sp. nov., isolated from seawater.</title>
        <authorList>
            <person name="Cheng H."/>
            <person name="Wu Y.-H."/>
            <person name="Xu X.-W."/>
            <person name="Guo L.-L."/>
        </authorList>
    </citation>
    <scope>NUCLEOTIDE SEQUENCE [LARGE SCALE GENOMIC DNA]</scope>
    <source>
        <strain evidence="16 17">JN25</strain>
    </source>
</reference>
<evidence type="ECO:0000256" key="12">
    <source>
        <dbReference type="ARBA" id="ARBA00023140"/>
    </source>
</evidence>
<dbReference type="Proteomes" id="UP000266385">
    <property type="component" value="Unassembled WGS sequence"/>
</dbReference>
<protein>
    <submittedName>
        <fullName evidence="16">Long-chain-acyl-CoA synthetase</fullName>
    </submittedName>
</protein>
<dbReference type="Pfam" id="PF13193">
    <property type="entry name" value="AMP-binding_C"/>
    <property type="match status" value="1"/>
</dbReference>
<keyword evidence="12" id="KW-0576">Peroxisome</keyword>
<evidence type="ECO:0000256" key="8">
    <source>
        <dbReference type="ARBA" id="ARBA00022840"/>
    </source>
</evidence>
<dbReference type="InterPro" id="IPR000873">
    <property type="entry name" value="AMP-dep_synth/lig_dom"/>
</dbReference>
<evidence type="ECO:0000256" key="5">
    <source>
        <dbReference type="ARBA" id="ARBA00022598"/>
    </source>
</evidence>
<evidence type="ECO:0000256" key="13">
    <source>
        <dbReference type="ARBA" id="ARBA00046271"/>
    </source>
</evidence>
<dbReference type="Gene3D" id="3.40.50.12780">
    <property type="entry name" value="N-terminal domain of ligase-like"/>
    <property type="match status" value="1"/>
</dbReference>
<dbReference type="GO" id="GO:0005324">
    <property type="term" value="F:long-chain fatty acid transmembrane transporter activity"/>
    <property type="evidence" value="ECO:0007669"/>
    <property type="project" value="TreeGrafter"/>
</dbReference>
<keyword evidence="11" id="KW-0472">Membrane</keyword>
<proteinExistence type="inferred from homology"/>
<keyword evidence="17" id="KW-1185">Reference proteome</keyword>
<gene>
    <name evidence="16" type="ORF">D1223_09765</name>
</gene>
<keyword evidence="6" id="KW-0812">Transmembrane</keyword>
<organism evidence="16 17">
    <name type="scientific">Henriciella mobilis</name>
    <dbReference type="NCBI Taxonomy" id="2305467"/>
    <lineage>
        <taxon>Bacteria</taxon>
        <taxon>Pseudomonadati</taxon>
        <taxon>Pseudomonadota</taxon>
        <taxon>Alphaproteobacteria</taxon>
        <taxon>Hyphomonadales</taxon>
        <taxon>Hyphomonadaceae</taxon>
        <taxon>Henriciella</taxon>
    </lineage>
</organism>
<evidence type="ECO:0000256" key="4">
    <source>
        <dbReference type="ARBA" id="ARBA00022475"/>
    </source>
</evidence>
<evidence type="ECO:0000256" key="9">
    <source>
        <dbReference type="ARBA" id="ARBA00022989"/>
    </source>
</evidence>
<dbReference type="FunFam" id="3.30.300.30:FF:000002">
    <property type="entry name" value="Long-chain fatty acid transport protein 1"/>
    <property type="match status" value="1"/>
</dbReference>
<dbReference type="GO" id="GO:0005524">
    <property type="term" value="F:ATP binding"/>
    <property type="evidence" value="ECO:0007669"/>
    <property type="project" value="UniProtKB-KW"/>
</dbReference>
<dbReference type="EMBL" id="QWFX01000011">
    <property type="protein sequence ID" value="RIJ29414.1"/>
    <property type="molecule type" value="Genomic_DNA"/>
</dbReference>
<dbReference type="InterPro" id="IPR045851">
    <property type="entry name" value="AMP-bd_C_sf"/>
</dbReference>
<dbReference type="AlphaFoldDB" id="A0A399RFY6"/>
<keyword evidence="4" id="KW-1003">Cell membrane</keyword>
<keyword evidence="5" id="KW-0436">Ligase</keyword>
<sequence length="597" mass="66272">MVMEMFDAVKREWTAINVLLRAKKWLDPVTNESADLLADDLEAAVDRHQGRVAFRFEDRQMSYGELDAMANRVAHWALSEGLAAGDCAAIFMENRPEYVAAWFGLTKIGVIPALINSNLSGEGLAHCINIAGAKTVITGEEQDAQVESAKPFLTGAPSVWSLGGSAGEDLAADLDHHSSDRPSRELRAHLTNRDICFYLYTSGTTGLPKAAKMSHARVRSMMRTFISPCNTTAKDKVYVTLPLYHATGGLCGVGIALYTGAEVILRRKFSASHFWEDCVRHGVTTFVYIGELCRYLINQPESAMERAHKVRCGFGNGLRMDIWDDFRTRFGVGKMIEFYGSTESNVKLMNFDGTPGACGRIPPYAAKHFDHIAFVRYDVETGQPLRGEDGLCQRAAMGEPGEAIGRIGEDARTRIEGYNDPKDTEAKVLRDVFEKGDMWFRTGDLMRQGAHGYVYFVDRLGDTFRWKGENVSTNEVAEALSQVPGVETANVYGVTVPGTEGKAGMASVTVSGYLDYKDLFDRLSARLPKYAVPVFIREQQQAETTGTFKYRKVDLAKQGFDPEAVEDPVWYHDPETGEYVRLTPEEFRKIGNGGVRF</sequence>
<evidence type="ECO:0000256" key="1">
    <source>
        <dbReference type="ARBA" id="ARBA00004651"/>
    </source>
</evidence>
<dbReference type="Pfam" id="PF00501">
    <property type="entry name" value="AMP-binding"/>
    <property type="match status" value="1"/>
</dbReference>
<comment type="similarity">
    <text evidence="2">Belongs to the ATP-dependent AMP-binding enzyme family.</text>
</comment>
<name>A0A399RFY6_9PROT</name>
<keyword evidence="3" id="KW-0813">Transport</keyword>
<evidence type="ECO:0000259" key="14">
    <source>
        <dbReference type="Pfam" id="PF00501"/>
    </source>
</evidence>
<evidence type="ECO:0000256" key="11">
    <source>
        <dbReference type="ARBA" id="ARBA00023136"/>
    </source>
</evidence>
<dbReference type="InterPro" id="IPR020845">
    <property type="entry name" value="AMP-binding_CS"/>
</dbReference>
<evidence type="ECO:0000313" key="16">
    <source>
        <dbReference type="EMBL" id="RIJ29414.1"/>
    </source>
</evidence>
<evidence type="ECO:0000256" key="3">
    <source>
        <dbReference type="ARBA" id="ARBA00022448"/>
    </source>
</evidence>
<dbReference type="Gene3D" id="3.30.300.30">
    <property type="match status" value="1"/>
</dbReference>
<evidence type="ECO:0000256" key="10">
    <source>
        <dbReference type="ARBA" id="ARBA00023055"/>
    </source>
</evidence>
<dbReference type="GO" id="GO:0044539">
    <property type="term" value="P:long-chain fatty acid import into cell"/>
    <property type="evidence" value="ECO:0007669"/>
    <property type="project" value="TreeGrafter"/>
</dbReference>
<dbReference type="SUPFAM" id="SSF56801">
    <property type="entry name" value="Acetyl-CoA synthetase-like"/>
    <property type="match status" value="1"/>
</dbReference>
<dbReference type="GO" id="GO:0005886">
    <property type="term" value="C:plasma membrane"/>
    <property type="evidence" value="ECO:0007669"/>
    <property type="project" value="UniProtKB-SubCell"/>
</dbReference>
<accession>A0A399RFY6</accession>
<feature type="domain" description="AMP-binding enzyme C-terminal" evidence="15">
    <location>
        <begin position="475"/>
        <end position="549"/>
    </location>
</feature>
<dbReference type="GO" id="GO:0004467">
    <property type="term" value="F:long-chain fatty acid-CoA ligase activity"/>
    <property type="evidence" value="ECO:0007669"/>
    <property type="project" value="TreeGrafter"/>
</dbReference>
<dbReference type="PANTHER" id="PTHR43107">
    <property type="entry name" value="LONG-CHAIN FATTY ACID TRANSPORT PROTEIN"/>
    <property type="match status" value="1"/>
</dbReference>
<evidence type="ECO:0000256" key="2">
    <source>
        <dbReference type="ARBA" id="ARBA00006432"/>
    </source>
</evidence>
<evidence type="ECO:0000256" key="7">
    <source>
        <dbReference type="ARBA" id="ARBA00022741"/>
    </source>
</evidence>
<dbReference type="PANTHER" id="PTHR43107:SF15">
    <property type="entry name" value="FATTY ACID TRANSPORT PROTEIN 3, ISOFORM A"/>
    <property type="match status" value="1"/>
</dbReference>
<keyword evidence="10" id="KW-0445">Lipid transport</keyword>
<dbReference type="OrthoDB" id="6187882at2"/>
<evidence type="ECO:0000259" key="15">
    <source>
        <dbReference type="Pfam" id="PF13193"/>
    </source>
</evidence>
<dbReference type="InterPro" id="IPR025110">
    <property type="entry name" value="AMP-bd_C"/>
</dbReference>
<dbReference type="FunFam" id="3.40.50.12780:FF:000019">
    <property type="entry name" value="Long-chain fatty acid transporter"/>
    <property type="match status" value="1"/>
</dbReference>
<dbReference type="PROSITE" id="PS00455">
    <property type="entry name" value="AMP_BINDING"/>
    <property type="match status" value="1"/>
</dbReference>